<dbReference type="Pfam" id="PF00430">
    <property type="entry name" value="ATP-synt_B"/>
    <property type="match status" value="1"/>
</dbReference>
<evidence type="ECO:0000256" key="13">
    <source>
        <dbReference type="ARBA" id="ARBA00025830"/>
    </source>
</evidence>
<dbReference type="NCBIfam" id="TIGR01144">
    <property type="entry name" value="ATP_synt_b"/>
    <property type="match status" value="1"/>
</dbReference>
<dbReference type="HAMAP" id="MF_01398">
    <property type="entry name" value="ATP_synth_b_bprime"/>
    <property type="match status" value="1"/>
</dbReference>
<dbReference type="InterPro" id="IPR002146">
    <property type="entry name" value="ATP_synth_b/b'su_bac/chlpt"/>
</dbReference>
<organism evidence="17 18">
    <name type="scientific">Corynebacterium durum F0235</name>
    <dbReference type="NCBI Taxonomy" id="1035195"/>
    <lineage>
        <taxon>Bacteria</taxon>
        <taxon>Bacillati</taxon>
        <taxon>Actinomycetota</taxon>
        <taxon>Actinomycetes</taxon>
        <taxon>Mycobacteriales</taxon>
        <taxon>Corynebacteriaceae</taxon>
        <taxon>Corynebacterium</taxon>
    </lineage>
</organism>
<reference evidence="17 18" key="1">
    <citation type="submission" date="2012-05" db="EMBL/GenBank/DDBJ databases">
        <authorList>
            <person name="Weinstock G."/>
            <person name="Sodergren E."/>
            <person name="Lobos E.A."/>
            <person name="Fulton L."/>
            <person name="Fulton R."/>
            <person name="Courtney L."/>
            <person name="Fronick C."/>
            <person name="O'Laughlin M."/>
            <person name="Godfrey J."/>
            <person name="Wilson R.M."/>
            <person name="Miner T."/>
            <person name="Farmer C."/>
            <person name="Delehaunty K."/>
            <person name="Cordes M."/>
            <person name="Minx P."/>
            <person name="Tomlinson C."/>
            <person name="Chen J."/>
            <person name="Wollam A."/>
            <person name="Pepin K.H."/>
            <person name="Bhonagiri V."/>
            <person name="Zhang X."/>
            <person name="Suruliraj S."/>
            <person name="Warren W."/>
            <person name="Mitreva M."/>
            <person name="Mardis E.R."/>
            <person name="Wilson R.K."/>
        </authorList>
    </citation>
    <scope>NUCLEOTIDE SEQUENCE [LARGE SCALE GENOMIC DNA]</scope>
    <source>
        <strain evidence="17 18">F0235</strain>
    </source>
</reference>
<keyword evidence="3 14" id="KW-0813">Transport</keyword>
<evidence type="ECO:0000256" key="4">
    <source>
        <dbReference type="ARBA" id="ARBA00022475"/>
    </source>
</evidence>
<evidence type="ECO:0000256" key="1">
    <source>
        <dbReference type="ARBA" id="ARBA00004162"/>
    </source>
</evidence>
<dbReference type="PATRIC" id="fig|1035195.3.peg.199"/>
<feature type="transmembrane region" description="Helical" evidence="14">
    <location>
        <begin position="33"/>
        <end position="52"/>
    </location>
</feature>
<evidence type="ECO:0000256" key="10">
    <source>
        <dbReference type="ARBA" id="ARBA00023136"/>
    </source>
</evidence>
<dbReference type="OrthoDB" id="5242917at2"/>
<evidence type="ECO:0000256" key="8">
    <source>
        <dbReference type="ARBA" id="ARBA00022989"/>
    </source>
</evidence>
<proteinExistence type="inferred from homology"/>
<dbReference type="NCBIfam" id="NF004412">
    <property type="entry name" value="PRK05759.1-3"/>
    <property type="match status" value="1"/>
</dbReference>
<comment type="subcellular location">
    <subcellularLocation>
        <location evidence="1 14">Cell membrane</location>
        <topology evidence="1 14">Single-pass membrane protein</topology>
    </subcellularLocation>
</comment>
<evidence type="ECO:0000256" key="6">
    <source>
        <dbReference type="ARBA" id="ARBA00022692"/>
    </source>
</evidence>
<comment type="similarity">
    <text evidence="2 14 15">Belongs to the ATPase B chain family.</text>
</comment>
<keyword evidence="8 14" id="KW-1133">Transmembrane helix</keyword>
<dbReference type="eggNOG" id="COG0711">
    <property type="taxonomic scope" value="Bacteria"/>
</dbReference>
<dbReference type="InterPro" id="IPR005864">
    <property type="entry name" value="ATP_synth_F0_bsu_bac"/>
</dbReference>
<dbReference type="InterPro" id="IPR050059">
    <property type="entry name" value="ATP_synthase_B_chain"/>
</dbReference>
<evidence type="ECO:0000256" key="14">
    <source>
        <dbReference type="HAMAP-Rule" id="MF_01398"/>
    </source>
</evidence>
<dbReference type="CDD" id="cd06503">
    <property type="entry name" value="ATP-synt_Fo_b"/>
    <property type="match status" value="1"/>
</dbReference>
<keyword evidence="5 14" id="KW-0138">CF(0)</keyword>
<evidence type="ECO:0000256" key="2">
    <source>
        <dbReference type="ARBA" id="ARBA00005513"/>
    </source>
</evidence>
<dbReference type="EMBL" id="AMEM01000005">
    <property type="protein sequence ID" value="EKX92544.1"/>
    <property type="molecule type" value="Genomic_DNA"/>
</dbReference>
<evidence type="ECO:0000256" key="7">
    <source>
        <dbReference type="ARBA" id="ARBA00022781"/>
    </source>
</evidence>
<dbReference type="PANTHER" id="PTHR33445">
    <property type="entry name" value="ATP SYNTHASE SUBUNIT B', CHLOROPLASTIC"/>
    <property type="match status" value="1"/>
</dbReference>
<accession>L1MNK0</accession>
<sequence>MTNVIYYLAASEGGEGLPLEKSVNPLLPASYDVVWSAVSLIVVLFLFWKFVLPKFQEVLTEREDRIKGGIQRAEAAQAEAKAALEKYNAQLAEARAEAAQIREEAREKGKQIVADMKAQATEESNRIIESGEKQLQAQREQVVTELRREMGQNSINLAERLLGEQLSDDVKRSGTIDAFLSDLDTVAPAGK</sequence>
<dbReference type="Proteomes" id="UP000010445">
    <property type="component" value="Unassembled WGS sequence"/>
</dbReference>
<evidence type="ECO:0000313" key="17">
    <source>
        <dbReference type="EMBL" id="EKX92544.1"/>
    </source>
</evidence>
<evidence type="ECO:0000256" key="15">
    <source>
        <dbReference type="RuleBase" id="RU003848"/>
    </source>
</evidence>
<keyword evidence="11 14" id="KW-0066">ATP synthesis</keyword>
<evidence type="ECO:0000256" key="11">
    <source>
        <dbReference type="ARBA" id="ARBA00023310"/>
    </source>
</evidence>
<dbReference type="RefSeq" id="WP_006061907.1">
    <property type="nucleotide sequence ID" value="NZ_KB290821.1"/>
</dbReference>
<dbReference type="GO" id="GO:0005886">
    <property type="term" value="C:plasma membrane"/>
    <property type="evidence" value="ECO:0007669"/>
    <property type="project" value="UniProtKB-SubCell"/>
</dbReference>
<dbReference type="PANTHER" id="PTHR33445:SF1">
    <property type="entry name" value="ATP SYNTHASE SUBUNIT B"/>
    <property type="match status" value="1"/>
</dbReference>
<keyword evidence="16" id="KW-0175">Coiled coil</keyword>
<evidence type="ECO:0000256" key="12">
    <source>
        <dbReference type="ARBA" id="ARBA00025198"/>
    </source>
</evidence>
<evidence type="ECO:0000256" key="5">
    <source>
        <dbReference type="ARBA" id="ARBA00022547"/>
    </source>
</evidence>
<dbReference type="GO" id="GO:0045259">
    <property type="term" value="C:proton-transporting ATP synthase complex"/>
    <property type="evidence" value="ECO:0007669"/>
    <property type="project" value="UniProtKB-KW"/>
</dbReference>
<dbReference type="Gene3D" id="1.20.5.620">
    <property type="entry name" value="F1F0 ATP synthase subunit B, membrane domain"/>
    <property type="match status" value="1"/>
</dbReference>
<dbReference type="GeneID" id="84896661"/>
<gene>
    <name evidence="14" type="primary">atpF</name>
    <name evidence="17" type="ORF">HMPREF9997_00211</name>
</gene>
<comment type="caution">
    <text evidence="17">The sequence shown here is derived from an EMBL/GenBank/DDBJ whole genome shotgun (WGS) entry which is preliminary data.</text>
</comment>
<dbReference type="GO" id="GO:0046933">
    <property type="term" value="F:proton-transporting ATP synthase activity, rotational mechanism"/>
    <property type="evidence" value="ECO:0007669"/>
    <property type="project" value="UniProtKB-UniRule"/>
</dbReference>
<dbReference type="GO" id="GO:0046961">
    <property type="term" value="F:proton-transporting ATPase activity, rotational mechanism"/>
    <property type="evidence" value="ECO:0007669"/>
    <property type="project" value="TreeGrafter"/>
</dbReference>
<evidence type="ECO:0000313" key="18">
    <source>
        <dbReference type="Proteomes" id="UP000010445"/>
    </source>
</evidence>
<keyword evidence="10 14" id="KW-0472">Membrane</keyword>
<dbReference type="AlphaFoldDB" id="L1MNK0"/>
<dbReference type="HOGENOM" id="CLU_079215_5_2_11"/>
<feature type="coiled-coil region" evidence="16">
    <location>
        <begin position="70"/>
        <end position="111"/>
    </location>
</feature>
<keyword evidence="18" id="KW-1185">Reference proteome</keyword>
<keyword evidence="4 14" id="KW-1003">Cell membrane</keyword>
<comment type="function">
    <text evidence="14">Component of the F(0) channel, it forms part of the peripheral stalk, linking F(1) to F(0).</text>
</comment>
<comment type="subunit">
    <text evidence="13 14">F-type ATPases have 2 components, F(1) - the catalytic core - and F(0) - the membrane proton channel. F(1) has five subunits: alpha(3), beta(3), gamma(1), delta(1), epsilon(1). F(0) has three main subunits: a(1), b(2) and c(10-14). The alpha and beta chains form an alternating ring which encloses part of the gamma chain. F(1) is attached to F(0) by a central stalk formed by the gamma and epsilon chains, while a peripheral stalk is formed by the delta and b chains.</text>
</comment>
<keyword evidence="9 14" id="KW-0406">Ion transport</keyword>
<name>L1MNK0_9CORY</name>
<evidence type="ECO:0000256" key="3">
    <source>
        <dbReference type="ARBA" id="ARBA00022448"/>
    </source>
</evidence>
<keyword evidence="7 14" id="KW-0375">Hydrogen ion transport</keyword>
<evidence type="ECO:0000256" key="16">
    <source>
        <dbReference type="SAM" id="Coils"/>
    </source>
</evidence>
<dbReference type="STRING" id="1035195.HMPREF9997_00211"/>
<protein>
    <recommendedName>
        <fullName evidence="14">ATP synthase subunit b</fullName>
    </recommendedName>
    <alternativeName>
        <fullName evidence="14">ATP synthase F(0) sector subunit b</fullName>
    </alternativeName>
    <alternativeName>
        <fullName evidence="14">ATPase subunit I</fullName>
    </alternativeName>
    <alternativeName>
        <fullName evidence="14">F-type ATPase subunit b</fullName>
        <shortName evidence="14">F-ATPase subunit b</shortName>
    </alternativeName>
</protein>
<evidence type="ECO:0000256" key="9">
    <source>
        <dbReference type="ARBA" id="ARBA00023065"/>
    </source>
</evidence>
<keyword evidence="6 14" id="KW-0812">Transmembrane</keyword>
<comment type="function">
    <text evidence="12 14">F(1)F(0) ATP synthase produces ATP from ADP in the presence of a proton or sodium gradient. F-type ATPases consist of two structural domains, F(1) containing the extramembraneous catalytic core and F(0) containing the membrane proton channel, linked together by a central stalk and a peripheral stalk. During catalysis, ATP synthesis in the catalytic domain of F(1) is coupled via a rotary mechanism of the central stalk subunits to proton translocation.</text>
</comment>
<dbReference type="SUPFAM" id="SSF81573">
    <property type="entry name" value="F1F0 ATP synthase subunit B, membrane domain"/>
    <property type="match status" value="1"/>
</dbReference>
<dbReference type="InterPro" id="IPR028987">
    <property type="entry name" value="ATP_synth_B-like_membr_sf"/>
</dbReference>